<evidence type="ECO:0008006" key="3">
    <source>
        <dbReference type="Google" id="ProtNLM"/>
    </source>
</evidence>
<dbReference type="Proteomes" id="UP000663879">
    <property type="component" value="Unassembled WGS sequence"/>
</dbReference>
<gene>
    <name evidence="1" type="ORF">OXX778_LOCUS12933</name>
</gene>
<dbReference type="EMBL" id="CAJNOC010002415">
    <property type="protein sequence ID" value="CAF0931529.1"/>
    <property type="molecule type" value="Genomic_DNA"/>
</dbReference>
<comment type="caution">
    <text evidence="1">The sequence shown here is derived from an EMBL/GenBank/DDBJ whole genome shotgun (WGS) entry which is preliminary data.</text>
</comment>
<dbReference type="AlphaFoldDB" id="A0A814BPI8"/>
<keyword evidence="2" id="KW-1185">Reference proteome</keyword>
<proteinExistence type="predicted"/>
<evidence type="ECO:0000313" key="2">
    <source>
        <dbReference type="Proteomes" id="UP000663879"/>
    </source>
</evidence>
<organism evidence="1 2">
    <name type="scientific">Brachionus calyciflorus</name>
    <dbReference type="NCBI Taxonomy" id="104777"/>
    <lineage>
        <taxon>Eukaryota</taxon>
        <taxon>Metazoa</taxon>
        <taxon>Spiralia</taxon>
        <taxon>Gnathifera</taxon>
        <taxon>Rotifera</taxon>
        <taxon>Eurotatoria</taxon>
        <taxon>Monogononta</taxon>
        <taxon>Pseudotrocha</taxon>
        <taxon>Ploima</taxon>
        <taxon>Brachionidae</taxon>
        <taxon>Brachionus</taxon>
    </lineage>
</organism>
<reference evidence="1" key="1">
    <citation type="submission" date="2021-02" db="EMBL/GenBank/DDBJ databases">
        <authorList>
            <person name="Nowell W R."/>
        </authorList>
    </citation>
    <scope>NUCLEOTIDE SEQUENCE</scope>
    <source>
        <strain evidence="1">Ploen Becks lab</strain>
    </source>
</reference>
<dbReference type="OrthoDB" id="119028at2759"/>
<sequence>MSKLSKNLRTLKDFFLVKFLIDPIKFEPFDIEPEGNEMYTALINSTEFRVEFLYLGSKADFEELIDVAVAPLEGKEDFHESEENEDYDFVNSNGTTDSEKTFHAYTISICTNETKDDFHFIFSAPKKHLKDIFNYDFKPEVLIADGVEATTNGFMRTFGYESIDDFTRVMCWAHVYRAIEIKMKSIEESLRNQIRSDISSMQLSPSPAHFIFSFKLFQKKW</sequence>
<protein>
    <recommendedName>
        <fullName evidence="3">MULE transposase domain-containing protein</fullName>
    </recommendedName>
</protein>
<evidence type="ECO:0000313" key="1">
    <source>
        <dbReference type="EMBL" id="CAF0931529.1"/>
    </source>
</evidence>
<name>A0A814BPI8_9BILA</name>
<accession>A0A814BPI8</accession>